<dbReference type="InterPro" id="IPR058624">
    <property type="entry name" value="MdtA-like_HH"/>
</dbReference>
<dbReference type="EMBL" id="CP013421">
    <property type="protein sequence ID" value="AOJ76781.1"/>
    <property type="molecule type" value="Genomic_DNA"/>
</dbReference>
<evidence type="ECO:0000256" key="1">
    <source>
        <dbReference type="SAM" id="Coils"/>
    </source>
</evidence>
<dbReference type="GO" id="GO:0005886">
    <property type="term" value="C:plasma membrane"/>
    <property type="evidence" value="ECO:0007669"/>
    <property type="project" value="TreeGrafter"/>
</dbReference>
<accession>A0A1B4LHV2</accession>
<proteinExistence type="predicted"/>
<dbReference type="RefSeq" id="WP_069239562.1">
    <property type="nucleotide sequence ID" value="NZ_CP013421.1"/>
</dbReference>
<evidence type="ECO:0000256" key="2">
    <source>
        <dbReference type="SAM" id="MobiDB-lite"/>
    </source>
</evidence>
<organism evidence="4 5">
    <name type="scientific">Burkholderia ubonensis</name>
    <dbReference type="NCBI Taxonomy" id="101571"/>
    <lineage>
        <taxon>Bacteria</taxon>
        <taxon>Pseudomonadati</taxon>
        <taxon>Pseudomonadota</taxon>
        <taxon>Betaproteobacteria</taxon>
        <taxon>Burkholderiales</taxon>
        <taxon>Burkholderiaceae</taxon>
        <taxon>Burkholderia</taxon>
        <taxon>Burkholderia cepacia complex</taxon>
    </lineage>
</organism>
<dbReference type="Gene3D" id="2.40.50.100">
    <property type="match status" value="1"/>
</dbReference>
<dbReference type="GO" id="GO:0055085">
    <property type="term" value="P:transmembrane transport"/>
    <property type="evidence" value="ECO:0007669"/>
    <property type="project" value="InterPro"/>
</dbReference>
<dbReference type="Proteomes" id="UP000243680">
    <property type="component" value="Chromosome 3"/>
</dbReference>
<sequence>MKTIPRPLLIGAGAAVLAVCVAYYGWSRWRDGRADAGLVSGNGRIEATEIDVATKLPGRVGAMLVDEGDFVKAGQPLASMDVLVLHAQLDEARAKEQQALNTAASVDAQVAQRRSDKAAAEAAVVQRESELDAARRRLARSETLSREGASSMQELDDDRARARSMEATVRAARAQVDAAQAAIDATKAQLVAAHSAVAAAQATVARVQADLSDSELTSPRDGRVQYRVAEAGEVLPAGGKVLNVVDLSDVYMTFFLPETVVGKVPLGADVRIVLDAAPQYVIPARVSFVSSTAQFTPKTVETANERQKLMFRVKARIDRDLLLRHLRLVKTGLPGVAWLKTDSHAAWPERLAIKVPQ</sequence>
<dbReference type="PRINTS" id="PR01490">
    <property type="entry name" value="RTXTOXIND"/>
</dbReference>
<evidence type="ECO:0000259" key="3">
    <source>
        <dbReference type="Pfam" id="PF25876"/>
    </source>
</evidence>
<evidence type="ECO:0000313" key="4">
    <source>
        <dbReference type="EMBL" id="AOJ76781.1"/>
    </source>
</evidence>
<feature type="region of interest" description="Disordered" evidence="2">
    <location>
        <begin position="138"/>
        <end position="162"/>
    </location>
</feature>
<evidence type="ECO:0000313" key="5">
    <source>
        <dbReference type="Proteomes" id="UP000243680"/>
    </source>
</evidence>
<dbReference type="Pfam" id="PF25876">
    <property type="entry name" value="HH_MFP_RND"/>
    <property type="match status" value="1"/>
</dbReference>
<gene>
    <name evidence="4" type="ORF">WJ35_17080</name>
</gene>
<keyword evidence="1" id="KW-0175">Coiled coil</keyword>
<feature type="coiled-coil region" evidence="1">
    <location>
        <begin position="162"/>
        <end position="189"/>
    </location>
</feature>
<dbReference type="Gene3D" id="1.10.287.470">
    <property type="entry name" value="Helix hairpin bin"/>
    <property type="match status" value="1"/>
</dbReference>
<dbReference type="SUPFAM" id="SSF111369">
    <property type="entry name" value="HlyD-like secretion proteins"/>
    <property type="match status" value="2"/>
</dbReference>
<dbReference type="Gene3D" id="2.40.30.170">
    <property type="match status" value="1"/>
</dbReference>
<feature type="domain" description="Multidrug resistance protein MdtA-like alpha-helical hairpin" evidence="3">
    <location>
        <begin position="118"/>
        <end position="183"/>
    </location>
</feature>
<protein>
    <submittedName>
        <fullName evidence="4">Hemolysin D</fullName>
    </submittedName>
</protein>
<dbReference type="AlphaFoldDB" id="A0A1B4LHV2"/>
<dbReference type="PANTHER" id="PTHR30438">
    <property type="entry name" value="36 KDA ANTIGEN-RELATED"/>
    <property type="match status" value="1"/>
</dbReference>
<reference evidence="4 5" key="1">
    <citation type="submission" date="2015-12" db="EMBL/GenBank/DDBJ databases">
        <title>Diversity of Burkholderia near neighbor genomes.</title>
        <authorList>
            <person name="Sahl J."/>
            <person name="Wagner D."/>
            <person name="Keim P."/>
        </authorList>
    </citation>
    <scope>NUCLEOTIDE SEQUENCE [LARGE SCALE GENOMIC DNA]</scope>
    <source>
        <strain evidence="4 5">MSMB0783</strain>
    </source>
</reference>
<name>A0A1B4LHV2_9BURK</name>
<dbReference type="PANTHER" id="PTHR30438:SF2">
    <property type="entry name" value="MEMBRANE PROTEIN"/>
    <property type="match status" value="1"/>
</dbReference>